<sequence>MILVRRVFILMLLMLWPVQALCGALVYEQTMLPARFGPERAPANLEALIVRPADQERHPLIVICHGTPRDRNERPSMTPLSRTREAEELARRGYCVLVFMRRAFGASGGDYAESSGKAEAPEYAASGRVAAQDIREAIRVMQEKPYVDPRKVVCVGASTGGFSVTALAADPPPGLIAAVSFAGGKGSSAPDTVNKPERLVQAFAEFGRTARIPMLFVYSENDHFFGPALARDIHRAFTSSGGKAELLIVPPFGEDGHYFFSRKGIPQWTPILDDFLARVGAPPRKPLLAVDRIQGTPPPNLSEKGRAMFGDYLDASPNKAFAMNPKGYMGWAGGKRTAEEAAAKALEFCGATGGQDCKVLRQDALPR</sequence>
<dbReference type="InterPro" id="IPR050261">
    <property type="entry name" value="FrsA_esterase"/>
</dbReference>
<comment type="caution">
    <text evidence="2">The sequence shown here is derived from an EMBL/GenBank/DDBJ whole genome shotgun (WGS) entry which is preliminary data.</text>
</comment>
<dbReference type="InterPro" id="IPR000383">
    <property type="entry name" value="Xaa-Pro-like_dom"/>
</dbReference>
<organism evidence="2 3">
    <name type="scientific">Fundidesulfovibrio magnetotacticus</name>
    <dbReference type="NCBI Taxonomy" id="2730080"/>
    <lineage>
        <taxon>Bacteria</taxon>
        <taxon>Pseudomonadati</taxon>
        <taxon>Thermodesulfobacteriota</taxon>
        <taxon>Desulfovibrionia</taxon>
        <taxon>Desulfovibrionales</taxon>
        <taxon>Desulfovibrionaceae</taxon>
        <taxon>Fundidesulfovibrio</taxon>
    </lineage>
</organism>
<reference evidence="2 3" key="2">
    <citation type="submission" date="2020-05" db="EMBL/GenBank/DDBJ databases">
        <title>Draft genome sequence of Desulfovibrio sp. strainFSS-1.</title>
        <authorList>
            <person name="Shimoshige H."/>
            <person name="Kobayashi H."/>
            <person name="Maekawa T."/>
        </authorList>
    </citation>
    <scope>NUCLEOTIDE SEQUENCE [LARGE SCALE GENOMIC DNA]</scope>
    <source>
        <strain evidence="2 3">SIID29052-01</strain>
    </source>
</reference>
<dbReference type="EMBL" id="BLTE01000019">
    <property type="protein sequence ID" value="GFK95601.1"/>
    <property type="molecule type" value="Genomic_DNA"/>
</dbReference>
<protein>
    <recommendedName>
        <fullName evidence="1">Xaa-Pro dipeptidyl-peptidase-like domain-containing protein</fullName>
    </recommendedName>
</protein>
<evidence type="ECO:0000313" key="3">
    <source>
        <dbReference type="Proteomes" id="UP000494245"/>
    </source>
</evidence>
<evidence type="ECO:0000259" key="1">
    <source>
        <dbReference type="Pfam" id="PF02129"/>
    </source>
</evidence>
<dbReference type="RefSeq" id="WP_173086743.1">
    <property type="nucleotide sequence ID" value="NZ_BLTE01000019.1"/>
</dbReference>
<dbReference type="GO" id="GO:0016787">
    <property type="term" value="F:hydrolase activity"/>
    <property type="evidence" value="ECO:0007669"/>
    <property type="project" value="InterPro"/>
</dbReference>
<dbReference type="Proteomes" id="UP000494245">
    <property type="component" value="Unassembled WGS sequence"/>
</dbReference>
<dbReference type="Pfam" id="PF02129">
    <property type="entry name" value="Peptidase_S15"/>
    <property type="match status" value="1"/>
</dbReference>
<name>A0A6V8LYD2_9BACT</name>
<feature type="domain" description="Xaa-Pro dipeptidyl-peptidase-like" evidence="1">
    <location>
        <begin position="44"/>
        <end position="184"/>
    </location>
</feature>
<proteinExistence type="predicted"/>
<reference evidence="2 3" key="1">
    <citation type="submission" date="2020-04" db="EMBL/GenBank/DDBJ databases">
        <authorList>
            <consortium name="Desulfovibrio sp. FSS-1 genome sequencing consortium"/>
            <person name="Shimoshige H."/>
            <person name="Kobayashi H."/>
            <person name="Maekawa T."/>
        </authorList>
    </citation>
    <scope>NUCLEOTIDE SEQUENCE [LARGE SCALE GENOMIC DNA]</scope>
    <source>
        <strain evidence="2 3">SIID29052-01</strain>
    </source>
</reference>
<dbReference type="AlphaFoldDB" id="A0A6V8LYD2"/>
<dbReference type="Gene3D" id="3.40.50.1820">
    <property type="entry name" value="alpha/beta hydrolase"/>
    <property type="match status" value="1"/>
</dbReference>
<dbReference type="PANTHER" id="PTHR22946">
    <property type="entry name" value="DIENELACTONE HYDROLASE DOMAIN-CONTAINING PROTEIN-RELATED"/>
    <property type="match status" value="1"/>
</dbReference>
<evidence type="ECO:0000313" key="2">
    <source>
        <dbReference type="EMBL" id="GFK95601.1"/>
    </source>
</evidence>
<accession>A0A6V8LYD2</accession>
<gene>
    <name evidence="2" type="ORF">NNJEOMEG_03469</name>
</gene>
<dbReference type="InterPro" id="IPR029058">
    <property type="entry name" value="AB_hydrolase_fold"/>
</dbReference>
<keyword evidence="3" id="KW-1185">Reference proteome</keyword>
<dbReference type="SUPFAM" id="SSF53474">
    <property type="entry name" value="alpha/beta-Hydrolases"/>
    <property type="match status" value="1"/>
</dbReference>